<feature type="transmembrane region" description="Helical" evidence="2">
    <location>
        <begin position="188"/>
        <end position="209"/>
    </location>
</feature>
<feature type="transmembrane region" description="Helical" evidence="2">
    <location>
        <begin position="158"/>
        <end position="176"/>
    </location>
</feature>
<evidence type="ECO:0000313" key="3">
    <source>
        <dbReference type="EMBL" id="MBB5319125.1"/>
    </source>
</evidence>
<reference evidence="3" key="1">
    <citation type="submission" date="2020-08" db="EMBL/GenBank/DDBJ databases">
        <title>Genomic Encyclopedia of Type Strains, Phase IV (KMG-V): Genome sequencing to study the core and pangenomes of soil and plant-associated prokaryotes.</title>
        <authorList>
            <person name="Whitman W."/>
        </authorList>
    </citation>
    <scope>NUCLEOTIDE SEQUENCE [LARGE SCALE GENOMIC DNA]</scope>
    <source>
        <strain evidence="3">M8UP27</strain>
    </source>
</reference>
<evidence type="ECO:0000256" key="1">
    <source>
        <dbReference type="SAM" id="MobiDB-lite"/>
    </source>
</evidence>
<gene>
    <name evidence="3" type="ORF">HDF09_003824</name>
</gene>
<sequence>MWQQVEQALRQSAHQVLFKLASFLPALIALLLALVIMTAIGMGLAALLRRSLTAAKFDERLARNSSATISDWSPAHSPTALLARVVFWGCVAIGCFIGISAFDAAFPGESQISLFVLPYLTHSIGAVLLLIAGTLIARFLERSVLIGAVNAKLQYARFLSLGIKWLVLVLTAAMVLDHLQIGGAVVELAFGILFGGIVLTLALAVGLGSRDIVSRSLERSADLRSNLDPIPGDPDYKSTTTTEPLRHF</sequence>
<keyword evidence="2" id="KW-0812">Transmembrane</keyword>
<accession>A0A7W8IMB5</accession>
<dbReference type="AlphaFoldDB" id="A0A7W8IMB5"/>
<evidence type="ECO:0000313" key="4">
    <source>
        <dbReference type="Proteomes" id="UP000568106"/>
    </source>
</evidence>
<comment type="caution">
    <text evidence="3">The sequence shown here is derived from an EMBL/GenBank/DDBJ whole genome shotgun (WGS) entry which is preliminary data.</text>
</comment>
<protein>
    <submittedName>
        <fullName evidence="3">Uncharacterized protein</fullName>
    </submittedName>
</protein>
<evidence type="ECO:0000256" key="2">
    <source>
        <dbReference type="SAM" id="Phobius"/>
    </source>
</evidence>
<organism evidence="3 4">
    <name type="scientific">Tunturiibacter empetritectus</name>
    <dbReference type="NCBI Taxonomy" id="3069691"/>
    <lineage>
        <taxon>Bacteria</taxon>
        <taxon>Pseudomonadati</taxon>
        <taxon>Acidobacteriota</taxon>
        <taxon>Terriglobia</taxon>
        <taxon>Terriglobales</taxon>
        <taxon>Acidobacteriaceae</taxon>
        <taxon>Tunturiibacter</taxon>
    </lineage>
</organism>
<feature type="region of interest" description="Disordered" evidence="1">
    <location>
        <begin position="224"/>
        <end position="248"/>
    </location>
</feature>
<keyword evidence="2" id="KW-1133">Transmembrane helix</keyword>
<name>A0A7W8IMB5_9BACT</name>
<feature type="compositionally biased region" description="Polar residues" evidence="1">
    <location>
        <begin position="237"/>
        <end position="248"/>
    </location>
</feature>
<keyword evidence="4" id="KW-1185">Reference proteome</keyword>
<feature type="transmembrane region" description="Helical" evidence="2">
    <location>
        <begin position="20"/>
        <end position="48"/>
    </location>
</feature>
<feature type="transmembrane region" description="Helical" evidence="2">
    <location>
        <begin position="85"/>
        <end position="106"/>
    </location>
</feature>
<feature type="transmembrane region" description="Helical" evidence="2">
    <location>
        <begin position="112"/>
        <end position="137"/>
    </location>
</feature>
<proteinExistence type="predicted"/>
<dbReference type="EMBL" id="JACHDY010000006">
    <property type="protein sequence ID" value="MBB5319125.1"/>
    <property type="molecule type" value="Genomic_DNA"/>
</dbReference>
<keyword evidence="2" id="KW-0472">Membrane</keyword>
<dbReference type="Proteomes" id="UP000568106">
    <property type="component" value="Unassembled WGS sequence"/>
</dbReference>